<feature type="domain" description="C2HC NPR-type" evidence="14">
    <location>
        <begin position="509"/>
        <end position="523"/>
    </location>
</feature>
<dbReference type="FunFam" id="3.30.710.10:FF:000110">
    <property type="entry name" value="Regulatory protein NPR3"/>
    <property type="match status" value="1"/>
</dbReference>
<evidence type="ECO:0000256" key="11">
    <source>
        <dbReference type="ARBA" id="ARBA00044947"/>
    </source>
</evidence>
<evidence type="ECO:0000256" key="10">
    <source>
        <dbReference type="ARBA" id="ARBA00023242"/>
    </source>
</evidence>
<dbReference type="GO" id="GO:0009862">
    <property type="term" value="P:systemic acquired resistance, salicylic acid mediated signaling pathway"/>
    <property type="evidence" value="ECO:0007669"/>
    <property type="project" value="InterPro"/>
</dbReference>
<dbReference type="Pfam" id="PF12796">
    <property type="entry name" value="Ank_2"/>
    <property type="match status" value="1"/>
</dbReference>
<evidence type="ECO:0000256" key="1">
    <source>
        <dbReference type="ARBA" id="ARBA00004123"/>
    </source>
</evidence>
<evidence type="ECO:0000259" key="14">
    <source>
        <dbReference type="PROSITE" id="PS52046"/>
    </source>
</evidence>
<keyword evidence="16" id="KW-1185">Reference proteome</keyword>
<comment type="similarity">
    <text evidence="11">Belongs to the plant 'ANKYRIN-BTB/POZ' family. 'NPR1-like' subfamily.</text>
</comment>
<keyword evidence="3" id="KW-0479">Metal-binding</keyword>
<dbReference type="SUPFAM" id="SSF48403">
    <property type="entry name" value="Ankyrin repeat"/>
    <property type="match status" value="1"/>
</dbReference>
<dbReference type="PANTHER" id="PTHR46475:SF10">
    <property type="entry name" value="CHROMATIN REMODELING &amp; TRANSCRIPTION REGULATOR ABTB FAMILY"/>
    <property type="match status" value="1"/>
</dbReference>
<dbReference type="OrthoDB" id="71307at2759"/>
<keyword evidence="8" id="KW-0862">Zinc</keyword>
<dbReference type="SUPFAM" id="SSF54695">
    <property type="entry name" value="POZ domain"/>
    <property type="match status" value="1"/>
</dbReference>
<evidence type="ECO:0000256" key="3">
    <source>
        <dbReference type="ARBA" id="ARBA00022723"/>
    </source>
</evidence>
<sequence length="939" mass="105801">MGRDLEAISLQERQKAIRQIVEVGNPIIDDLDLEEDVQQQKDEWVDQRSYDTFVRDIKDILWRSTGKMIAIILVLTNPCGHVRHKRPEEKTKENSGRDECSSTMLESMGLRIDHTWSILLVSTSPRDLAPISIDTNQYLSLIIEIKRPIDTDNVDRPLPCLVVSIRGTLPLSLFPLSVSNLGRFVEVCKLSHMKRDVKPKVWVKLKLSPIAPPPHPMDEPLHVFGSPEMTTEVPLTITQFRRRSPPLFSCQVCLRSSPLFSCQVCLLAVEQLGESRWSLVATPAVVGGDSDEGRLGEKRDDVDCVCKTQQASMTSSSASPQPLHLPSLYNPTTVYETRSSICDPQLFFCYWFSQIRVKFEIHVTSMANYSEPSSSISFTSTSRISNGSNGYNISSSISIPEPRSNLEMISLTKLSSNLEQLLIQTDSSYSDAVVVVEGNHVCIHRCILAARSTFFCKLFKKNKDCVEKDGKFNYIMSDILPFGNVGYDAFVVFLSYLYTGKLKSSPPEVSTCVHGGCPHDACRPAIVFAVELMYAAIIFQVQDLVPLFQRRLLNFIEKALVEDVIPILWVAFHCELTQILTQCVHRLARSDLDDVSLDKELPPEVSKDVKLLRSKSGDDRSPVLAKSEADVLREKRMRQIHKALDSDDVELVKLLLNEANITLDEANGLHYAVSYCDPKVVKEVLSLNIADVNHRNARGYTVLHVAAMRKEPSIIVALLNKQVSVLDVTHDGRSAIGICKQLTRPKDYNAKTEHGEEANKDRICIDLLEREIIRDSMCGDVPMMSTAMADDLHMKLLHLENRVAFARLLFPAEARLAMESADAQMMSQTKGSSGNLKMDLNETPSVQDKRILSRIKSLSKTVEMGRRFFPHCSEVLDKFMLDDLPDVFYLEKGTPEEQVMKRTRFVELKEDVQRAFSKDKAELSGELTPCVKNRSRKYS</sequence>
<dbReference type="Pfam" id="PF12313">
    <property type="entry name" value="NPR1_like_C"/>
    <property type="match status" value="1"/>
</dbReference>
<dbReference type="InterPro" id="IPR021094">
    <property type="entry name" value="NPR1/NIM1-like_C"/>
</dbReference>
<evidence type="ECO:0000256" key="7">
    <source>
        <dbReference type="ARBA" id="ARBA00022821"/>
    </source>
</evidence>
<dbReference type="AlphaFoldDB" id="A0A5N6MLF5"/>
<evidence type="ECO:0000256" key="4">
    <source>
        <dbReference type="ARBA" id="ARBA00022737"/>
    </source>
</evidence>
<evidence type="ECO:0000256" key="6">
    <source>
        <dbReference type="ARBA" id="ARBA00022786"/>
    </source>
</evidence>
<dbReference type="GO" id="GO:2000022">
    <property type="term" value="P:regulation of jasmonic acid mediated signaling pathway"/>
    <property type="evidence" value="ECO:0007669"/>
    <property type="project" value="InterPro"/>
</dbReference>
<dbReference type="Pfam" id="PF00651">
    <property type="entry name" value="BTB"/>
    <property type="match status" value="1"/>
</dbReference>
<proteinExistence type="inferred from homology"/>
<dbReference type="SMART" id="SM00248">
    <property type="entry name" value="ANK"/>
    <property type="match status" value="3"/>
</dbReference>
<evidence type="ECO:0000259" key="13">
    <source>
        <dbReference type="PROSITE" id="PS50097"/>
    </source>
</evidence>
<dbReference type="Proteomes" id="UP000326396">
    <property type="component" value="Linkage Group LG5"/>
</dbReference>
<dbReference type="InterPro" id="IPR011333">
    <property type="entry name" value="SKP1/BTB/POZ_sf"/>
</dbReference>
<evidence type="ECO:0000256" key="5">
    <source>
        <dbReference type="ARBA" id="ARBA00022771"/>
    </source>
</evidence>
<dbReference type="InterPro" id="IPR000210">
    <property type="entry name" value="BTB/POZ_dom"/>
</dbReference>
<name>A0A5N6MLF5_9ASTR</name>
<evidence type="ECO:0000313" key="16">
    <source>
        <dbReference type="Proteomes" id="UP000326396"/>
    </source>
</evidence>
<dbReference type="GO" id="GO:0008270">
    <property type="term" value="F:zinc ion binding"/>
    <property type="evidence" value="ECO:0007669"/>
    <property type="project" value="UniProtKB-KW"/>
</dbReference>
<protein>
    <submittedName>
        <fullName evidence="15">Uncharacterized protein</fullName>
    </submittedName>
</protein>
<evidence type="ECO:0000256" key="2">
    <source>
        <dbReference type="ARBA" id="ARBA00004906"/>
    </source>
</evidence>
<dbReference type="InterPro" id="IPR036770">
    <property type="entry name" value="Ankyrin_rpt-contain_sf"/>
</dbReference>
<organism evidence="15 16">
    <name type="scientific">Mikania micrantha</name>
    <name type="common">bitter vine</name>
    <dbReference type="NCBI Taxonomy" id="192012"/>
    <lineage>
        <taxon>Eukaryota</taxon>
        <taxon>Viridiplantae</taxon>
        <taxon>Streptophyta</taxon>
        <taxon>Embryophyta</taxon>
        <taxon>Tracheophyta</taxon>
        <taxon>Spermatophyta</taxon>
        <taxon>Magnoliopsida</taxon>
        <taxon>eudicotyledons</taxon>
        <taxon>Gunneridae</taxon>
        <taxon>Pentapetalae</taxon>
        <taxon>asterids</taxon>
        <taxon>campanulids</taxon>
        <taxon>Asterales</taxon>
        <taxon>Asteraceae</taxon>
        <taxon>Asteroideae</taxon>
        <taxon>Heliantheae alliance</taxon>
        <taxon>Eupatorieae</taxon>
        <taxon>Mikania</taxon>
    </lineage>
</organism>
<dbReference type="PANTHER" id="PTHR46475">
    <property type="entry name" value="REGULATORY PROTEIN NPR3"/>
    <property type="match status" value="1"/>
</dbReference>
<dbReference type="PROSITE" id="PS52046">
    <property type="entry name" value="ZF_C2HC_NPR"/>
    <property type="match status" value="1"/>
</dbReference>
<comment type="caution">
    <text evidence="15">The sequence shown here is derived from an EMBL/GenBank/DDBJ whole genome shotgun (WGS) entry which is preliminary data.</text>
</comment>
<dbReference type="InterPro" id="IPR057250">
    <property type="entry name" value="Znf_C2HC_NPR-type"/>
</dbReference>
<dbReference type="EMBL" id="SZYD01000015">
    <property type="protein sequence ID" value="KAD3640387.1"/>
    <property type="molecule type" value="Genomic_DNA"/>
</dbReference>
<dbReference type="GO" id="GO:2000031">
    <property type="term" value="P:regulation of salicylic acid mediated signaling pathway"/>
    <property type="evidence" value="ECO:0007669"/>
    <property type="project" value="InterPro"/>
</dbReference>
<evidence type="ECO:0000256" key="12">
    <source>
        <dbReference type="PROSITE-ProRule" id="PRU01391"/>
    </source>
</evidence>
<dbReference type="SMART" id="SM00225">
    <property type="entry name" value="BTB"/>
    <property type="match status" value="1"/>
</dbReference>
<dbReference type="GO" id="GO:0050832">
    <property type="term" value="P:defense response to fungus"/>
    <property type="evidence" value="ECO:0007669"/>
    <property type="project" value="TreeGrafter"/>
</dbReference>
<reference evidence="15 16" key="1">
    <citation type="submission" date="2019-05" db="EMBL/GenBank/DDBJ databases">
        <title>Mikania micrantha, genome provides insights into the molecular mechanism of rapid growth.</title>
        <authorList>
            <person name="Liu B."/>
        </authorList>
    </citation>
    <scope>NUCLEOTIDE SEQUENCE [LARGE SCALE GENOMIC DNA]</scope>
    <source>
        <strain evidence="15">NLD-2019</strain>
        <tissue evidence="15">Leaf</tissue>
    </source>
</reference>
<dbReference type="PROSITE" id="PS50097">
    <property type="entry name" value="BTB"/>
    <property type="match status" value="1"/>
</dbReference>
<dbReference type="GO" id="GO:0042742">
    <property type="term" value="P:defense response to bacterium"/>
    <property type="evidence" value="ECO:0007669"/>
    <property type="project" value="TreeGrafter"/>
</dbReference>
<keyword evidence="4" id="KW-0677">Repeat</keyword>
<dbReference type="Gene3D" id="3.30.710.10">
    <property type="entry name" value="Potassium Channel Kv1.1, Chain A"/>
    <property type="match status" value="1"/>
</dbReference>
<dbReference type="Gene3D" id="1.25.40.20">
    <property type="entry name" value="Ankyrin repeat-containing domain"/>
    <property type="match status" value="1"/>
</dbReference>
<gene>
    <name evidence="15" type="ORF">E3N88_29610</name>
</gene>
<evidence type="ECO:0000313" key="15">
    <source>
        <dbReference type="EMBL" id="KAD3640387.1"/>
    </source>
</evidence>
<comment type="subcellular location">
    <subcellularLocation>
        <location evidence="1">Nucleus</location>
    </subcellularLocation>
</comment>
<comment type="pathway">
    <text evidence="2">Protein modification; protein ubiquitination.</text>
</comment>
<evidence type="ECO:0000256" key="9">
    <source>
        <dbReference type="ARBA" id="ARBA00023043"/>
    </source>
</evidence>
<accession>A0A5N6MLF5</accession>
<dbReference type="CDD" id="cd18310">
    <property type="entry name" value="BTB_POZ_NPR_plant"/>
    <property type="match status" value="1"/>
</dbReference>
<dbReference type="InterPro" id="IPR044292">
    <property type="entry name" value="NPR"/>
</dbReference>
<evidence type="ECO:0000256" key="8">
    <source>
        <dbReference type="ARBA" id="ARBA00022833"/>
    </source>
</evidence>
<keyword evidence="10" id="KW-0539">Nucleus</keyword>
<keyword evidence="6" id="KW-0833">Ubl conjugation pathway</keyword>
<keyword evidence="7" id="KW-0611">Plant defense</keyword>
<keyword evidence="5 12" id="KW-0863">Zinc-finger</keyword>
<dbReference type="GO" id="GO:0005634">
    <property type="term" value="C:nucleus"/>
    <property type="evidence" value="ECO:0007669"/>
    <property type="project" value="UniProtKB-SubCell"/>
</dbReference>
<comment type="caution">
    <text evidence="12">Lacks conserved residue(s) required for the propagation of feature annotation.</text>
</comment>
<keyword evidence="9" id="KW-0040">ANK repeat</keyword>
<dbReference type="FunFam" id="1.25.40.20:FF:000123">
    <property type="entry name" value="regulatory protein NPR3-like"/>
    <property type="match status" value="1"/>
</dbReference>
<dbReference type="InterPro" id="IPR002110">
    <property type="entry name" value="Ankyrin_rpt"/>
</dbReference>
<feature type="domain" description="BTB" evidence="13">
    <location>
        <begin position="430"/>
        <end position="506"/>
    </location>
</feature>